<feature type="transmembrane region" description="Helical" evidence="2">
    <location>
        <begin position="12"/>
        <end position="33"/>
    </location>
</feature>
<proteinExistence type="predicted"/>
<dbReference type="RefSeq" id="WP_277582023.1">
    <property type="nucleotide sequence ID" value="NZ_JAMBPV010000009.1"/>
</dbReference>
<evidence type="ECO:0000313" key="4">
    <source>
        <dbReference type="EMBL" id="MDG0860207.1"/>
    </source>
</evidence>
<dbReference type="PIRSF" id="PIRSF026631">
    <property type="entry name" value="UCP026631"/>
    <property type="match status" value="1"/>
</dbReference>
<reference evidence="4" key="1">
    <citation type="submission" date="2022-05" db="EMBL/GenBank/DDBJ databases">
        <title>Comparative genomics of Staphylococcus equorum isolates.</title>
        <authorList>
            <person name="Luelf R.H."/>
        </authorList>
    </citation>
    <scope>NUCLEOTIDE SEQUENCE</scope>
    <source>
        <strain evidence="4">TMW 2.2343</strain>
    </source>
</reference>
<dbReference type="Pfam" id="PF03703">
    <property type="entry name" value="bPH_2"/>
    <property type="match status" value="2"/>
</dbReference>
<evidence type="ECO:0000256" key="2">
    <source>
        <dbReference type="SAM" id="Phobius"/>
    </source>
</evidence>
<dbReference type="EMBL" id="JAMBPX010000010">
    <property type="protein sequence ID" value="MDG0860207.1"/>
    <property type="molecule type" value="Genomic_DNA"/>
</dbReference>
<protein>
    <submittedName>
        <fullName evidence="4">PH domain-containing protein</fullName>
    </submittedName>
</protein>
<dbReference type="PANTHER" id="PTHR34473:SF2">
    <property type="entry name" value="UPF0699 TRANSMEMBRANE PROTEIN YDBT"/>
    <property type="match status" value="1"/>
</dbReference>
<organism evidence="4 5">
    <name type="scientific">Staphylococcus equorum</name>
    <dbReference type="NCBI Taxonomy" id="246432"/>
    <lineage>
        <taxon>Bacteria</taxon>
        <taxon>Bacillati</taxon>
        <taxon>Bacillota</taxon>
        <taxon>Bacilli</taxon>
        <taxon>Bacillales</taxon>
        <taxon>Staphylococcaceae</taxon>
        <taxon>Staphylococcus</taxon>
    </lineage>
</organism>
<feature type="transmembrane region" description="Helical" evidence="2">
    <location>
        <begin position="45"/>
        <end position="65"/>
    </location>
</feature>
<accession>A0A9X4LCR2</accession>
<keyword evidence="2" id="KW-0472">Membrane</keyword>
<feature type="domain" description="YdbS-like PH" evidence="3">
    <location>
        <begin position="261"/>
        <end position="348"/>
    </location>
</feature>
<comment type="caution">
    <text evidence="4">The sequence shown here is derived from an EMBL/GenBank/DDBJ whole genome shotgun (WGS) entry which is preliminary data.</text>
</comment>
<name>A0A9X4LCR2_9STAP</name>
<feature type="compositionally biased region" description="Basic and acidic residues" evidence="1">
    <location>
        <begin position="146"/>
        <end position="166"/>
    </location>
</feature>
<keyword evidence="2" id="KW-1133">Transmembrane helix</keyword>
<sequence length="501" mass="57600">MYSPQKLHPISYLTGIIEAIKQNIFLIIIFLVFNIQDFDFTSITSYIFPAIVFAFFLFSFVAQVLKVYNTTYWIENDHFVLATGIFTKERKELNIRRIQTLDTSQGIINQIVGGVKLQIKTPSDGIDLDTVSKKQSELIQRTIKEKQQELTSQNEERDLTRTPSQEDKEDIQEQVSQPVRLYKLNFKELLFMALTSGAIGVAFAAISPIIGAFSEVIPWEWLTGEFARISQAIFVIMLIMIAAIVIASYILGTLIVIIKNYNYTVTQNENQLNIRYGLFNVKSITVPTDRVQAVVEKQSFLRKLFGFTSIHFVITSDMNGNDKDDISLDGNVMILPFIKRKKAFEIIKSLIPSMTFEDAEQGMPWRGFHRHFWRETVVLLVIATIVTYFWTPWSFLIATVMILLLIIHSYIVIKSSGLKVQNDELVVRNVTTFGFKNTYFKHDKILGMEIKRNPFLINSDLGNFNFIIAKAAGSEAVGLKFNNYKEVETLQNWYLRSEHHE</sequence>
<dbReference type="AlphaFoldDB" id="A0A9X4LCR2"/>
<dbReference type="Proteomes" id="UP001152302">
    <property type="component" value="Unassembled WGS sequence"/>
</dbReference>
<dbReference type="InterPro" id="IPR014529">
    <property type="entry name" value="UCP026631"/>
</dbReference>
<keyword evidence="2" id="KW-0812">Transmembrane</keyword>
<feature type="transmembrane region" description="Helical" evidence="2">
    <location>
        <begin position="396"/>
        <end position="413"/>
    </location>
</feature>
<evidence type="ECO:0000256" key="1">
    <source>
        <dbReference type="SAM" id="MobiDB-lite"/>
    </source>
</evidence>
<feature type="transmembrane region" description="Helical" evidence="2">
    <location>
        <begin position="189"/>
        <end position="213"/>
    </location>
</feature>
<dbReference type="PANTHER" id="PTHR34473">
    <property type="entry name" value="UPF0699 TRANSMEMBRANE PROTEIN YDBS"/>
    <property type="match status" value="1"/>
</dbReference>
<feature type="domain" description="YdbS-like PH" evidence="3">
    <location>
        <begin position="68"/>
        <end position="142"/>
    </location>
</feature>
<feature type="region of interest" description="Disordered" evidence="1">
    <location>
        <begin position="146"/>
        <end position="172"/>
    </location>
</feature>
<feature type="transmembrane region" description="Helical" evidence="2">
    <location>
        <begin position="372"/>
        <end position="390"/>
    </location>
</feature>
<feature type="transmembrane region" description="Helical" evidence="2">
    <location>
        <begin position="233"/>
        <end position="258"/>
    </location>
</feature>
<evidence type="ECO:0000259" key="3">
    <source>
        <dbReference type="Pfam" id="PF03703"/>
    </source>
</evidence>
<evidence type="ECO:0000313" key="5">
    <source>
        <dbReference type="Proteomes" id="UP001152302"/>
    </source>
</evidence>
<gene>
    <name evidence="4" type="ORF">M4L21_12785</name>
</gene>
<dbReference type="InterPro" id="IPR005182">
    <property type="entry name" value="YdbS-like_PH"/>
</dbReference>